<evidence type="ECO:0000256" key="4">
    <source>
        <dbReference type="ARBA" id="ARBA00022801"/>
    </source>
</evidence>
<dbReference type="RefSeq" id="WP_126018764.1">
    <property type="nucleotide sequence ID" value="NZ_CP034437.1"/>
</dbReference>
<feature type="domain" description="Peptidase M17 leucyl aminopeptidase N-terminal" evidence="10">
    <location>
        <begin position="42"/>
        <end position="139"/>
    </location>
</feature>
<dbReference type="SUPFAM" id="SSF53187">
    <property type="entry name" value="Zn-dependent exopeptidases"/>
    <property type="match status" value="1"/>
</dbReference>
<dbReference type="Proteomes" id="UP000272528">
    <property type="component" value="Chromosome"/>
</dbReference>
<evidence type="ECO:0000259" key="10">
    <source>
        <dbReference type="Pfam" id="PF02789"/>
    </source>
</evidence>
<keyword evidence="2 11" id="KW-0031">Aminopeptidase</keyword>
<evidence type="ECO:0000256" key="6">
    <source>
        <dbReference type="ARBA" id="ARBA00049972"/>
    </source>
</evidence>
<dbReference type="EMBL" id="CP034437">
    <property type="protein sequence ID" value="AZN42768.1"/>
    <property type="molecule type" value="Genomic_DNA"/>
</dbReference>
<evidence type="ECO:0000259" key="9">
    <source>
        <dbReference type="Pfam" id="PF00883"/>
    </source>
</evidence>
<comment type="function">
    <text evidence="6">Presumably involved in the processing and regular turnover of intracellular proteins. Catalyzes the removal of unsubstituted N-terminal amino acids from various peptides.</text>
</comment>
<reference evidence="12" key="1">
    <citation type="submission" date="2018-12" db="EMBL/GenBank/DDBJ databases">
        <title>Genome sequence of Peanibacillus sp.</title>
        <authorList>
            <person name="Subramani G."/>
            <person name="Srinivasan S."/>
            <person name="Kim M.K."/>
        </authorList>
    </citation>
    <scope>NUCLEOTIDE SEQUENCE [LARGE SCALE GENOMIC DNA]</scope>
    <source>
        <strain evidence="12">18JY67-1</strain>
    </source>
</reference>
<dbReference type="KEGG" id="palb:EJC50_26060"/>
<feature type="domain" description="Cytosol aminopeptidase" evidence="9">
    <location>
        <begin position="173"/>
        <end position="477"/>
    </location>
</feature>
<dbReference type="Gene3D" id="3.40.630.10">
    <property type="entry name" value="Zn peptidases"/>
    <property type="match status" value="1"/>
</dbReference>
<dbReference type="InterPro" id="IPR008283">
    <property type="entry name" value="Peptidase_M17_N"/>
</dbReference>
<evidence type="ECO:0000256" key="1">
    <source>
        <dbReference type="ARBA" id="ARBA00009528"/>
    </source>
</evidence>
<dbReference type="GO" id="GO:0070006">
    <property type="term" value="F:metalloaminopeptidase activity"/>
    <property type="evidence" value="ECO:0007669"/>
    <property type="project" value="InterPro"/>
</dbReference>
<keyword evidence="3" id="KW-0645">Protease</keyword>
<evidence type="ECO:0000313" key="11">
    <source>
        <dbReference type="EMBL" id="AZN42768.1"/>
    </source>
</evidence>
<dbReference type="InterPro" id="IPR043472">
    <property type="entry name" value="Macro_dom-like"/>
</dbReference>
<comment type="similarity">
    <text evidence="1">Belongs to the peptidase M17 family.</text>
</comment>
<dbReference type="CDD" id="cd00433">
    <property type="entry name" value="Peptidase_M17"/>
    <property type="match status" value="1"/>
</dbReference>
<dbReference type="Gene3D" id="3.40.220.10">
    <property type="entry name" value="Leucine Aminopeptidase, subunit E, domain 1"/>
    <property type="match status" value="1"/>
</dbReference>
<organism evidence="11 12">
    <name type="scientific">Paenibacillus albus</name>
    <dbReference type="NCBI Taxonomy" id="2495582"/>
    <lineage>
        <taxon>Bacteria</taxon>
        <taxon>Bacillati</taxon>
        <taxon>Bacillota</taxon>
        <taxon>Bacilli</taxon>
        <taxon>Bacillales</taxon>
        <taxon>Paenibacillaceae</taxon>
        <taxon>Paenibacillus</taxon>
    </lineage>
</organism>
<dbReference type="AlphaFoldDB" id="A0A3S9AAI2"/>
<evidence type="ECO:0000313" key="12">
    <source>
        <dbReference type="Proteomes" id="UP000272528"/>
    </source>
</evidence>
<dbReference type="Pfam" id="PF02789">
    <property type="entry name" value="Peptidase_M17_N"/>
    <property type="match status" value="1"/>
</dbReference>
<dbReference type="PRINTS" id="PR00481">
    <property type="entry name" value="LAMNOPPTDASE"/>
</dbReference>
<keyword evidence="12" id="KW-1185">Reference proteome</keyword>
<evidence type="ECO:0000256" key="7">
    <source>
        <dbReference type="ARBA" id="ARBA00050021"/>
    </source>
</evidence>
<evidence type="ECO:0000256" key="3">
    <source>
        <dbReference type="ARBA" id="ARBA00022670"/>
    </source>
</evidence>
<protein>
    <recommendedName>
        <fullName evidence="7">Probable cytosol aminopeptidase</fullName>
    </recommendedName>
    <alternativeName>
        <fullName evidence="8">Leucine aminopeptidase</fullName>
    </alternativeName>
    <alternativeName>
        <fullName evidence="5">Leucyl aminopeptidase</fullName>
    </alternativeName>
</protein>
<dbReference type="GO" id="GO:0005737">
    <property type="term" value="C:cytoplasm"/>
    <property type="evidence" value="ECO:0007669"/>
    <property type="project" value="InterPro"/>
</dbReference>
<gene>
    <name evidence="11" type="ORF">EJC50_26060</name>
</gene>
<evidence type="ECO:0000256" key="2">
    <source>
        <dbReference type="ARBA" id="ARBA00022438"/>
    </source>
</evidence>
<dbReference type="GO" id="GO:0006508">
    <property type="term" value="P:proteolysis"/>
    <property type="evidence" value="ECO:0007669"/>
    <property type="project" value="UniProtKB-KW"/>
</dbReference>
<dbReference type="GO" id="GO:0030145">
    <property type="term" value="F:manganese ion binding"/>
    <property type="evidence" value="ECO:0007669"/>
    <property type="project" value="InterPro"/>
</dbReference>
<evidence type="ECO:0000256" key="5">
    <source>
        <dbReference type="ARBA" id="ARBA00033172"/>
    </source>
</evidence>
<dbReference type="PANTHER" id="PTHR11963">
    <property type="entry name" value="LEUCINE AMINOPEPTIDASE-RELATED"/>
    <property type="match status" value="1"/>
</dbReference>
<sequence>MKFEVSRSAAVQTIIVPCFTQSLPELAQTIEVLRHATLQPYMGERGAVTWFYSTNGQPDLLLVGLGGAEQFQQACIRDGAGNAGRALYKDKRMTALVSFEALQCPPSSELPGLLPDLLAAWVEGTLLGTYMFEHYKSVKSERLDLDIYFDYESSAALEDAIKLGQARAESTMWARDLTNEPPNYLRPRDLAERTVQRFAGTAVQVSVYEGEELRKRGFTGVIAVGKGSIHPPVFMELRYCTDPSKPLVALIGKGITFDTGGISLKRDNDISDMRMDMAGAAGVLGALDVLVRTSAAANVVVLVPSAENNPSDRSMLPGEVIRYANGVTIQVGNTDSEGRLILADALVYAHSLGAKKVVDMATLTYSVVGALGTSIAGIFGNDSFVKGLTAAGEPFGEKVWQLPLVDEYERYLASDYADASNISSGNGGGAIMAALFLRKFVHPSLEWAHIDMNGPKDCSSAKGQLTAGATGWGVRLLAEYLTTTH</sequence>
<accession>A0A3S9AAI2</accession>
<keyword evidence="4" id="KW-0378">Hydrolase</keyword>
<evidence type="ECO:0000256" key="8">
    <source>
        <dbReference type="ARBA" id="ARBA00050061"/>
    </source>
</evidence>
<dbReference type="SUPFAM" id="SSF52949">
    <property type="entry name" value="Macro domain-like"/>
    <property type="match status" value="1"/>
</dbReference>
<proteinExistence type="inferred from homology"/>
<dbReference type="PANTHER" id="PTHR11963:SF23">
    <property type="entry name" value="CYTOSOL AMINOPEPTIDASE"/>
    <property type="match status" value="1"/>
</dbReference>
<name>A0A3S9AAI2_9BACL</name>
<dbReference type="Pfam" id="PF00883">
    <property type="entry name" value="Peptidase_M17"/>
    <property type="match status" value="1"/>
</dbReference>
<dbReference type="InterPro" id="IPR011356">
    <property type="entry name" value="Leucine_aapep/pepB"/>
</dbReference>
<dbReference type="InterPro" id="IPR000819">
    <property type="entry name" value="Peptidase_M17_C"/>
</dbReference>
<dbReference type="OrthoDB" id="9809354at2"/>